<keyword evidence="1" id="KW-0175">Coiled coil</keyword>
<evidence type="ECO:0000313" key="2">
    <source>
        <dbReference type="EMBL" id="GBM48404.1"/>
    </source>
</evidence>
<comment type="caution">
    <text evidence="2">The sequence shown here is derived from an EMBL/GenBank/DDBJ whole genome shotgun (WGS) entry which is preliminary data.</text>
</comment>
<organism evidence="2 3">
    <name type="scientific">Araneus ventricosus</name>
    <name type="common">Orbweaver spider</name>
    <name type="synonym">Epeira ventricosa</name>
    <dbReference type="NCBI Taxonomy" id="182803"/>
    <lineage>
        <taxon>Eukaryota</taxon>
        <taxon>Metazoa</taxon>
        <taxon>Ecdysozoa</taxon>
        <taxon>Arthropoda</taxon>
        <taxon>Chelicerata</taxon>
        <taxon>Arachnida</taxon>
        <taxon>Araneae</taxon>
        <taxon>Araneomorphae</taxon>
        <taxon>Entelegynae</taxon>
        <taxon>Araneoidea</taxon>
        <taxon>Araneidae</taxon>
        <taxon>Araneus</taxon>
    </lineage>
</organism>
<proteinExistence type="predicted"/>
<gene>
    <name evidence="2" type="ORF">AVEN_12006_1</name>
</gene>
<sequence>MKVADLRDLILGSGAHKNDPESVENFLSSIMEARKRKEEQSYKLKLEIAKVAAERRQQEQQLELERAELARKLLKLEKIVKACICWKFYDY</sequence>
<feature type="coiled-coil region" evidence="1">
    <location>
        <begin position="48"/>
        <end position="79"/>
    </location>
</feature>
<accession>A0A4Y2G901</accession>
<dbReference type="EMBL" id="BGPR01001215">
    <property type="protein sequence ID" value="GBM48404.1"/>
    <property type="molecule type" value="Genomic_DNA"/>
</dbReference>
<dbReference type="AlphaFoldDB" id="A0A4Y2G901"/>
<dbReference type="Proteomes" id="UP000499080">
    <property type="component" value="Unassembled WGS sequence"/>
</dbReference>
<keyword evidence="3" id="KW-1185">Reference proteome</keyword>
<reference evidence="2 3" key="1">
    <citation type="journal article" date="2019" name="Sci. Rep.">
        <title>Orb-weaving spider Araneus ventricosus genome elucidates the spidroin gene catalogue.</title>
        <authorList>
            <person name="Kono N."/>
            <person name="Nakamura H."/>
            <person name="Ohtoshi R."/>
            <person name="Moran D.A.P."/>
            <person name="Shinohara A."/>
            <person name="Yoshida Y."/>
            <person name="Fujiwara M."/>
            <person name="Mori M."/>
            <person name="Tomita M."/>
            <person name="Arakawa K."/>
        </authorList>
    </citation>
    <scope>NUCLEOTIDE SEQUENCE [LARGE SCALE GENOMIC DNA]</scope>
</reference>
<evidence type="ECO:0000256" key="1">
    <source>
        <dbReference type="SAM" id="Coils"/>
    </source>
</evidence>
<evidence type="ECO:0000313" key="3">
    <source>
        <dbReference type="Proteomes" id="UP000499080"/>
    </source>
</evidence>
<protein>
    <submittedName>
        <fullName evidence="2">Uncharacterized protein</fullName>
    </submittedName>
</protein>
<name>A0A4Y2G901_ARAVE</name>